<accession>A0A183J2R6</accession>
<dbReference type="AlphaFoldDB" id="A0A183J2R6"/>
<evidence type="ECO:0000313" key="3">
    <source>
        <dbReference type="Proteomes" id="UP000270296"/>
    </source>
</evidence>
<evidence type="ECO:0000313" key="4">
    <source>
        <dbReference type="WBParaSite" id="SBAD_0001052801-mRNA-1"/>
    </source>
</evidence>
<dbReference type="InterPro" id="IPR050325">
    <property type="entry name" value="Prot/Nucl_acid_deglycase"/>
</dbReference>
<sequence length="120" mass="12955">MEEVELVQNGSKLMASSAKVGQILQEQESAGRLIAAICAAPIALKSHGIAKNNKVTSHPCVKKEMEDGGYHYSEERVVHDGSVVTSRGPGTAHEFGVKLVEILKGKDKAEEVKKPMILNF</sequence>
<dbReference type="Proteomes" id="UP000270296">
    <property type="component" value="Unassembled WGS sequence"/>
</dbReference>
<dbReference type="EMBL" id="UZAM01013707">
    <property type="protein sequence ID" value="VDP29536.1"/>
    <property type="molecule type" value="Genomic_DNA"/>
</dbReference>
<dbReference type="InterPro" id="IPR002818">
    <property type="entry name" value="DJ-1/PfpI"/>
</dbReference>
<dbReference type="Gene3D" id="3.40.50.880">
    <property type="match status" value="1"/>
</dbReference>
<dbReference type="SUPFAM" id="SSF52317">
    <property type="entry name" value="Class I glutamine amidotransferase-like"/>
    <property type="match status" value="1"/>
</dbReference>
<evidence type="ECO:0000313" key="2">
    <source>
        <dbReference type="EMBL" id="VDP29536.1"/>
    </source>
</evidence>
<dbReference type="WBParaSite" id="SBAD_0001052801-mRNA-1">
    <property type="protein sequence ID" value="SBAD_0001052801-mRNA-1"/>
    <property type="gene ID" value="SBAD_0001052801"/>
</dbReference>
<proteinExistence type="predicted"/>
<dbReference type="PANTHER" id="PTHR48094">
    <property type="entry name" value="PROTEIN/NUCLEIC ACID DEGLYCASE DJ-1-RELATED"/>
    <property type="match status" value="1"/>
</dbReference>
<dbReference type="InterPro" id="IPR029062">
    <property type="entry name" value="Class_I_gatase-like"/>
</dbReference>
<dbReference type="GO" id="GO:1903189">
    <property type="term" value="P:glyoxal metabolic process"/>
    <property type="evidence" value="ECO:0007669"/>
    <property type="project" value="TreeGrafter"/>
</dbReference>
<name>A0A183J2R6_9BILA</name>
<dbReference type="GO" id="GO:0005739">
    <property type="term" value="C:mitochondrion"/>
    <property type="evidence" value="ECO:0007669"/>
    <property type="project" value="TreeGrafter"/>
</dbReference>
<dbReference type="GO" id="GO:0005634">
    <property type="term" value="C:nucleus"/>
    <property type="evidence" value="ECO:0007669"/>
    <property type="project" value="TreeGrafter"/>
</dbReference>
<dbReference type="Pfam" id="PF01965">
    <property type="entry name" value="DJ-1_PfpI"/>
    <property type="match status" value="1"/>
</dbReference>
<dbReference type="PANTHER" id="PTHR48094:SF12">
    <property type="entry name" value="PARKINSON DISEASE PROTEIN 7 HOMOLOG"/>
    <property type="match status" value="1"/>
</dbReference>
<dbReference type="OrthoDB" id="543156at2759"/>
<evidence type="ECO:0000259" key="1">
    <source>
        <dbReference type="Pfam" id="PF01965"/>
    </source>
</evidence>
<gene>
    <name evidence="2" type="ORF">SBAD_LOCUS10164</name>
</gene>
<feature type="domain" description="DJ-1/PfpI" evidence="1">
    <location>
        <begin position="11"/>
        <end position="101"/>
    </location>
</feature>
<reference evidence="4" key="1">
    <citation type="submission" date="2016-06" db="UniProtKB">
        <authorList>
            <consortium name="WormBaseParasite"/>
        </authorList>
    </citation>
    <scope>IDENTIFICATION</scope>
</reference>
<reference evidence="2 3" key="2">
    <citation type="submission" date="2018-11" db="EMBL/GenBank/DDBJ databases">
        <authorList>
            <consortium name="Pathogen Informatics"/>
        </authorList>
    </citation>
    <scope>NUCLEOTIDE SEQUENCE [LARGE SCALE GENOMIC DNA]</scope>
</reference>
<dbReference type="GO" id="GO:0046295">
    <property type="term" value="P:glycolate biosynthetic process"/>
    <property type="evidence" value="ECO:0007669"/>
    <property type="project" value="TreeGrafter"/>
</dbReference>
<protein>
    <submittedName>
        <fullName evidence="4">DJ-1_PfpI domain-containing protein</fullName>
    </submittedName>
</protein>
<dbReference type="GO" id="GO:0006979">
    <property type="term" value="P:response to oxidative stress"/>
    <property type="evidence" value="ECO:0007669"/>
    <property type="project" value="TreeGrafter"/>
</dbReference>
<keyword evidence="3" id="KW-1185">Reference proteome</keyword>
<organism evidence="4">
    <name type="scientific">Soboliphyme baturini</name>
    <dbReference type="NCBI Taxonomy" id="241478"/>
    <lineage>
        <taxon>Eukaryota</taxon>
        <taxon>Metazoa</taxon>
        <taxon>Ecdysozoa</taxon>
        <taxon>Nematoda</taxon>
        <taxon>Enoplea</taxon>
        <taxon>Dorylaimia</taxon>
        <taxon>Dioctophymatida</taxon>
        <taxon>Dioctophymatoidea</taxon>
        <taxon>Soboliphymatidae</taxon>
        <taxon>Soboliphyme</taxon>
    </lineage>
</organism>